<accession>I3C1I1</accession>
<protein>
    <submittedName>
        <fullName evidence="1">Uncharacterized protein</fullName>
    </submittedName>
</protein>
<reference evidence="1 2" key="1">
    <citation type="submission" date="2012-02" db="EMBL/GenBank/DDBJ databases">
        <title>Improved High-Quality Draft genome of Joostella marina DSM 19592.</title>
        <authorList>
            <consortium name="US DOE Joint Genome Institute (JGI-PGF)"/>
            <person name="Lucas S."/>
            <person name="Copeland A."/>
            <person name="Lapidus A."/>
            <person name="Bruce D."/>
            <person name="Goodwin L."/>
            <person name="Pitluck S."/>
            <person name="Peters L."/>
            <person name="Chertkov O."/>
            <person name="Ovchinnikova G."/>
            <person name="Kyrpides N."/>
            <person name="Mavromatis K."/>
            <person name="Detter J.C."/>
            <person name="Han C."/>
            <person name="Land M."/>
            <person name="Hauser L."/>
            <person name="Markowitz V."/>
            <person name="Cheng J.-F."/>
            <person name="Hugenholtz P."/>
            <person name="Woyke T."/>
            <person name="Wu D."/>
            <person name="Tindall B."/>
            <person name="Brambilla E."/>
            <person name="Klenk H.-P."/>
            <person name="Eisen J.A."/>
        </authorList>
    </citation>
    <scope>NUCLEOTIDE SEQUENCE [LARGE SCALE GENOMIC DNA]</scope>
    <source>
        <strain evidence="1 2">DSM 19592</strain>
    </source>
</reference>
<keyword evidence="2" id="KW-1185">Reference proteome</keyword>
<evidence type="ECO:0000313" key="1">
    <source>
        <dbReference type="EMBL" id="EIJ37474.1"/>
    </source>
</evidence>
<proteinExistence type="predicted"/>
<name>I3C1I1_9FLAO</name>
<dbReference type="Proteomes" id="UP000004690">
    <property type="component" value="Unassembled WGS sequence"/>
</dbReference>
<evidence type="ECO:0000313" key="2">
    <source>
        <dbReference type="Proteomes" id="UP000004690"/>
    </source>
</evidence>
<dbReference type="EMBL" id="JH651380">
    <property type="protein sequence ID" value="EIJ37474.1"/>
    <property type="molecule type" value="Genomic_DNA"/>
</dbReference>
<sequence>MYTNKTLDTNIIDGFILLHRKVEDFKNQYIKIEITSNG</sequence>
<dbReference type="AlphaFoldDB" id="I3C1I1"/>
<dbReference type="HOGENOM" id="CLU_3328872_0_0_10"/>
<organism evidence="1 2">
    <name type="scientific">Galbibacter orientalis DSM 19592</name>
    <dbReference type="NCBI Taxonomy" id="926559"/>
    <lineage>
        <taxon>Bacteria</taxon>
        <taxon>Pseudomonadati</taxon>
        <taxon>Bacteroidota</taxon>
        <taxon>Flavobacteriia</taxon>
        <taxon>Flavobacteriales</taxon>
        <taxon>Flavobacteriaceae</taxon>
        <taxon>Galbibacter</taxon>
    </lineage>
</organism>
<gene>
    <name evidence="1" type="ORF">JoomaDRAFT_0419</name>
</gene>